<reference evidence="2 3" key="1">
    <citation type="submission" date="2019-07" db="EMBL/GenBank/DDBJ databases">
        <authorList>
            <person name="Park M."/>
        </authorList>
    </citation>
    <scope>NUCLEOTIDE SEQUENCE [LARGE SCALE GENOMIC DNA]</scope>
    <source>
        <strain evidence="2 3">KCTC32445</strain>
    </source>
</reference>
<comment type="caution">
    <text evidence="2">The sequence shown here is derived from an EMBL/GenBank/DDBJ whole genome shotgun (WGS) entry which is preliminary data.</text>
</comment>
<evidence type="ECO:0000259" key="1">
    <source>
        <dbReference type="Pfam" id="PF02464"/>
    </source>
</evidence>
<dbReference type="Gene3D" id="3.90.950.20">
    <property type="entry name" value="CinA-like"/>
    <property type="match status" value="1"/>
</dbReference>
<sequence length="172" mass="18480">MDIGIGHIQDELGYLSARLLKLAQRRGLEIITVESCTGGLLSSYLTDVEGLSHVFNRALITYCDEAKTDLAHVPAKLIDEHGAVSEAVAQAMACGGRNLVSKDCIAIAVTGYAGSSPDGGTPGLVYIAVSTPYAVQCQRFQFTEDCRDDIRRAAVREALKMGLHLLADDPHY</sequence>
<accession>A0A553WL99</accession>
<dbReference type="OrthoDB" id="9801454at2"/>
<dbReference type="AlphaFoldDB" id="A0A553WL99"/>
<name>A0A553WL99_9SPHN</name>
<dbReference type="NCBIfam" id="TIGR00199">
    <property type="entry name" value="PncC_domain"/>
    <property type="match status" value="1"/>
</dbReference>
<dbReference type="Proteomes" id="UP000320160">
    <property type="component" value="Unassembled WGS sequence"/>
</dbReference>
<organism evidence="2 3">
    <name type="scientific">Sphingorhabdus contaminans</name>
    <dbReference type="NCBI Taxonomy" id="1343899"/>
    <lineage>
        <taxon>Bacteria</taxon>
        <taxon>Pseudomonadati</taxon>
        <taxon>Pseudomonadota</taxon>
        <taxon>Alphaproteobacteria</taxon>
        <taxon>Sphingomonadales</taxon>
        <taxon>Sphingomonadaceae</taxon>
        <taxon>Sphingorhabdus</taxon>
    </lineage>
</organism>
<gene>
    <name evidence="2" type="ORF">FOM92_06595</name>
</gene>
<dbReference type="EMBL" id="VKKU01000001">
    <property type="protein sequence ID" value="TSB05438.1"/>
    <property type="molecule type" value="Genomic_DNA"/>
</dbReference>
<dbReference type="InterPro" id="IPR036653">
    <property type="entry name" value="CinA-like_C"/>
</dbReference>
<evidence type="ECO:0000313" key="2">
    <source>
        <dbReference type="EMBL" id="TSB05438.1"/>
    </source>
</evidence>
<evidence type="ECO:0000313" key="3">
    <source>
        <dbReference type="Proteomes" id="UP000320160"/>
    </source>
</evidence>
<dbReference type="InterPro" id="IPR008136">
    <property type="entry name" value="CinA_C"/>
</dbReference>
<proteinExistence type="predicted"/>
<protein>
    <submittedName>
        <fullName evidence="2">CinA family protein</fullName>
    </submittedName>
</protein>
<dbReference type="SUPFAM" id="SSF142433">
    <property type="entry name" value="CinA-like"/>
    <property type="match status" value="1"/>
</dbReference>
<feature type="domain" description="CinA C-terminal" evidence="1">
    <location>
        <begin position="16"/>
        <end position="162"/>
    </location>
</feature>
<keyword evidence="3" id="KW-1185">Reference proteome</keyword>
<dbReference type="Pfam" id="PF02464">
    <property type="entry name" value="CinA"/>
    <property type="match status" value="1"/>
</dbReference>